<feature type="compositionally biased region" description="Basic residues" evidence="1">
    <location>
        <begin position="390"/>
        <end position="399"/>
    </location>
</feature>
<organism evidence="3 4">
    <name type="scientific">Saccoglossus kowalevskii</name>
    <name type="common">Acorn worm</name>
    <dbReference type="NCBI Taxonomy" id="10224"/>
    <lineage>
        <taxon>Eukaryota</taxon>
        <taxon>Metazoa</taxon>
        <taxon>Hemichordata</taxon>
        <taxon>Enteropneusta</taxon>
        <taxon>Harrimaniidae</taxon>
        <taxon>Saccoglossus</taxon>
    </lineage>
</organism>
<gene>
    <name evidence="4" type="primary">LOC100369618</name>
</gene>
<feature type="domain" description="Dynein heavy chain C-terminal" evidence="2">
    <location>
        <begin position="62"/>
        <end position="337"/>
    </location>
</feature>
<evidence type="ECO:0000259" key="2">
    <source>
        <dbReference type="Pfam" id="PF18199"/>
    </source>
</evidence>
<feature type="compositionally biased region" description="Basic and acidic residues" evidence="1">
    <location>
        <begin position="508"/>
        <end position="548"/>
    </location>
</feature>
<evidence type="ECO:0000256" key="1">
    <source>
        <dbReference type="SAM" id="MobiDB-lite"/>
    </source>
</evidence>
<keyword evidence="3" id="KW-1185">Reference proteome</keyword>
<feature type="compositionally biased region" description="Basic and acidic residues" evidence="1">
    <location>
        <begin position="401"/>
        <end position="416"/>
    </location>
</feature>
<dbReference type="InterPro" id="IPR041228">
    <property type="entry name" value="Dynein_C"/>
</dbReference>
<feature type="region of interest" description="Disordered" evidence="1">
    <location>
        <begin position="366"/>
        <end position="420"/>
    </location>
</feature>
<dbReference type="RefSeq" id="XP_006816780.1">
    <property type="nucleotide sequence ID" value="XM_006816717.1"/>
</dbReference>
<dbReference type="Gene3D" id="1.20.1270.280">
    <property type="match status" value="1"/>
</dbReference>
<evidence type="ECO:0000313" key="3">
    <source>
        <dbReference type="Proteomes" id="UP000694865"/>
    </source>
</evidence>
<feature type="compositionally biased region" description="Basic and acidic residues" evidence="1">
    <location>
        <begin position="452"/>
        <end position="477"/>
    </location>
</feature>
<evidence type="ECO:0000313" key="4">
    <source>
        <dbReference type="RefSeq" id="XP_006816780.1"/>
    </source>
</evidence>
<proteinExistence type="predicted"/>
<feature type="region of interest" description="Disordered" evidence="1">
    <location>
        <begin position="452"/>
        <end position="556"/>
    </location>
</feature>
<dbReference type="Pfam" id="PF18199">
    <property type="entry name" value="Dynein_C"/>
    <property type="match status" value="1"/>
</dbReference>
<name>A0ABM0M9T9_SACKO</name>
<feature type="compositionally biased region" description="Polar residues" evidence="1">
    <location>
        <begin position="373"/>
        <end position="387"/>
    </location>
</feature>
<dbReference type="InterPro" id="IPR026983">
    <property type="entry name" value="DHC"/>
</dbReference>
<dbReference type="GeneID" id="100369618"/>
<dbReference type="PANTHER" id="PTHR46961">
    <property type="entry name" value="DYNEIN HEAVY CHAIN 1, AXONEMAL-LIKE PROTEIN"/>
    <property type="match status" value="1"/>
</dbReference>
<accession>A0ABM0M9T9</accession>
<reference evidence="4" key="1">
    <citation type="submission" date="2025-08" db="UniProtKB">
        <authorList>
            <consortium name="RefSeq"/>
        </authorList>
    </citation>
    <scope>IDENTIFICATION</scope>
    <source>
        <tissue evidence="4">Testes</tissue>
    </source>
</reference>
<feature type="compositionally biased region" description="Polar residues" evidence="1">
    <location>
        <begin position="478"/>
        <end position="489"/>
    </location>
</feature>
<dbReference type="Proteomes" id="UP000694865">
    <property type="component" value="Unplaced"/>
</dbReference>
<sequence>MDKLYELQHSGPHDSRVRLHIKKEVDTYRLQHAMDMVVEQLPSMLELGEIPEHIINESYSFPYHVPSIVSLASAVPDEMPEMLGYVLLQECYWLNALLCHIRQSLYELDKHLLGGEHAIPEELLETTKSLQEEFVPISWTHPNCQPSTHTLLTWLNDLNKRYSQLKQWIKEGKVPSQKRTESQGAHGELTSVWLGGLCNPSALVTALRQEMAVLSECLLSEVILECDVSMSMDKNTFEIKHEGGMYLQELYLQGALWDMENKCLAPPEIEMNLMPSVYVRPVLKSSMAESQQSEEGASLYECPVYINKARQVTAFTLHLKCPYPVEQWTLAGTAILLDPGAPEESIKKSKGFTAIKREMAMVEDDVSERVASSLGSKKSGTDNASEQSRASRRSARSLRSHLSDQAHQKASEKAKYDSTWSVRSENLEKERYSYSMFDYRAPTLREKRLEDRQKRRQDMLEHQDDAGEGRQMDDISDRSSLSYNDNNSKMRSKETINEEGDYGTMSESGKEDEHSLHSYRSDKSKGSQKKAEEDSKSLLSARSDRSDYSRTSSGIKVSSHTGRIDYLHTVEYLNEVINLENRSSLIIQIRNL</sequence>
<protein>
    <submittedName>
        <fullName evidence="4">Uncharacterized protein LOC100369618</fullName>
    </submittedName>
</protein>
<dbReference type="PANTHER" id="PTHR46961:SF21">
    <property type="entry name" value="LOW QUALITY PROTEIN: DYNEIN BETA CHAIN, FLAGELLAR OUTER ARM-LIKE"/>
    <property type="match status" value="1"/>
</dbReference>
<dbReference type="InterPro" id="IPR043160">
    <property type="entry name" value="Dynein_C_barrel"/>
</dbReference>
<dbReference type="Gene3D" id="3.10.490.20">
    <property type="match status" value="1"/>
</dbReference>